<dbReference type="PANTHER" id="PTHR31920">
    <property type="entry name" value="B3 DOMAIN-CONTAINING"/>
    <property type="match status" value="1"/>
</dbReference>
<dbReference type="InterPro" id="IPR003340">
    <property type="entry name" value="B3_DNA-bd"/>
</dbReference>
<dbReference type="Proteomes" id="UP001370490">
    <property type="component" value="Unassembled WGS sequence"/>
</dbReference>
<feature type="domain" description="TF-B3" evidence="7">
    <location>
        <begin position="19"/>
        <end position="112"/>
    </location>
</feature>
<sequence length="363" mass="42665">MVKKRKTNWHHRTWGDRFPEFFKIYFPNQSSQRLRIPPAFIKNFNGVVPNKIVLKYGGRESYDVTVKKNENNFFLEDGWKDFVDDHLISPGDFLIFKNNRPNIFEVKIFGTDACKKEEGAIGKKRSNSQEAVDDNTRVKKIELEEANAKEKQIFVETEVTSESEEEEEEEEEENAETESEKSEEEEEEEDDDDDDEDIDEVQVYENGKWVAQRNFNAVDQPGTTESWVPPRWYHRSIKAATVTDEEYKLIEAAGLVVPKFPHFLGTIYAHKTRHYVTLPKYLLVKHSIVMKHNVVFRDRKGNRWPIKVRFSSDGRTELTQWKTFYEENNMCPKDKCLIELVLDSKNQCNKIILQIFRAKDAHA</sequence>
<protein>
    <submittedName>
        <fullName evidence="8">B3 DNA binding domain</fullName>
    </submittedName>
</protein>
<dbReference type="PROSITE" id="PS50863">
    <property type="entry name" value="B3"/>
    <property type="match status" value="1"/>
</dbReference>
<dbReference type="InterPro" id="IPR015300">
    <property type="entry name" value="DNA-bd_pseudobarrel_sf"/>
</dbReference>
<keyword evidence="2" id="KW-0805">Transcription regulation</keyword>
<evidence type="ECO:0000256" key="5">
    <source>
        <dbReference type="ARBA" id="ARBA00023242"/>
    </source>
</evidence>
<keyword evidence="9" id="KW-1185">Reference proteome</keyword>
<dbReference type="PANTHER" id="PTHR31920:SF135">
    <property type="entry name" value="B3 DOMAIN-CONTAINING PROTEIN OS03G0621600-RELATED"/>
    <property type="match status" value="1"/>
</dbReference>
<dbReference type="Gene3D" id="2.40.330.10">
    <property type="entry name" value="DNA-binding pseudobarrel domain"/>
    <property type="match status" value="2"/>
</dbReference>
<organism evidence="8 9">
    <name type="scientific">Dillenia turbinata</name>
    <dbReference type="NCBI Taxonomy" id="194707"/>
    <lineage>
        <taxon>Eukaryota</taxon>
        <taxon>Viridiplantae</taxon>
        <taxon>Streptophyta</taxon>
        <taxon>Embryophyta</taxon>
        <taxon>Tracheophyta</taxon>
        <taxon>Spermatophyta</taxon>
        <taxon>Magnoliopsida</taxon>
        <taxon>eudicotyledons</taxon>
        <taxon>Gunneridae</taxon>
        <taxon>Pentapetalae</taxon>
        <taxon>Dilleniales</taxon>
        <taxon>Dilleniaceae</taxon>
        <taxon>Dillenia</taxon>
    </lineage>
</organism>
<dbReference type="GO" id="GO:0005634">
    <property type="term" value="C:nucleus"/>
    <property type="evidence" value="ECO:0007669"/>
    <property type="project" value="UniProtKB-SubCell"/>
</dbReference>
<gene>
    <name evidence="8" type="ORF">RJ641_020039</name>
</gene>
<dbReference type="AlphaFoldDB" id="A0AAN8USS6"/>
<evidence type="ECO:0000256" key="2">
    <source>
        <dbReference type="ARBA" id="ARBA00023015"/>
    </source>
</evidence>
<accession>A0AAN8USS6</accession>
<feature type="compositionally biased region" description="Acidic residues" evidence="6">
    <location>
        <begin position="159"/>
        <end position="197"/>
    </location>
</feature>
<comment type="subcellular location">
    <subcellularLocation>
        <location evidence="1">Nucleus</location>
    </subcellularLocation>
</comment>
<keyword evidence="3" id="KW-0238">DNA-binding</keyword>
<evidence type="ECO:0000259" key="7">
    <source>
        <dbReference type="PROSITE" id="PS50863"/>
    </source>
</evidence>
<evidence type="ECO:0000313" key="8">
    <source>
        <dbReference type="EMBL" id="KAK6914922.1"/>
    </source>
</evidence>
<name>A0AAN8USS6_9MAGN</name>
<dbReference type="EMBL" id="JBAMMX010000025">
    <property type="protein sequence ID" value="KAK6914922.1"/>
    <property type="molecule type" value="Genomic_DNA"/>
</dbReference>
<keyword evidence="5" id="KW-0539">Nucleus</keyword>
<dbReference type="Pfam" id="PF02362">
    <property type="entry name" value="B3"/>
    <property type="match status" value="2"/>
</dbReference>
<keyword evidence="4" id="KW-0804">Transcription</keyword>
<feature type="region of interest" description="Disordered" evidence="6">
    <location>
        <begin position="151"/>
        <end position="197"/>
    </location>
</feature>
<dbReference type="SUPFAM" id="SSF101936">
    <property type="entry name" value="DNA-binding pseudobarrel domain"/>
    <property type="match status" value="2"/>
</dbReference>
<evidence type="ECO:0000256" key="6">
    <source>
        <dbReference type="SAM" id="MobiDB-lite"/>
    </source>
</evidence>
<evidence type="ECO:0000313" key="9">
    <source>
        <dbReference type="Proteomes" id="UP001370490"/>
    </source>
</evidence>
<evidence type="ECO:0000256" key="3">
    <source>
        <dbReference type="ARBA" id="ARBA00023125"/>
    </source>
</evidence>
<dbReference type="InterPro" id="IPR050655">
    <property type="entry name" value="Plant_B3_domain"/>
</dbReference>
<evidence type="ECO:0000256" key="4">
    <source>
        <dbReference type="ARBA" id="ARBA00023163"/>
    </source>
</evidence>
<evidence type="ECO:0000256" key="1">
    <source>
        <dbReference type="ARBA" id="ARBA00004123"/>
    </source>
</evidence>
<dbReference type="SMART" id="SM01019">
    <property type="entry name" value="B3"/>
    <property type="match status" value="2"/>
</dbReference>
<comment type="caution">
    <text evidence="8">The sequence shown here is derived from an EMBL/GenBank/DDBJ whole genome shotgun (WGS) entry which is preliminary data.</text>
</comment>
<dbReference type="GO" id="GO:0003677">
    <property type="term" value="F:DNA binding"/>
    <property type="evidence" value="ECO:0007669"/>
    <property type="project" value="UniProtKB-KW"/>
</dbReference>
<proteinExistence type="predicted"/>
<dbReference type="CDD" id="cd10017">
    <property type="entry name" value="B3_DNA"/>
    <property type="match status" value="1"/>
</dbReference>
<reference evidence="8 9" key="1">
    <citation type="submission" date="2023-12" db="EMBL/GenBank/DDBJ databases">
        <title>A high-quality genome assembly for Dillenia turbinata (Dilleniales).</title>
        <authorList>
            <person name="Chanderbali A."/>
        </authorList>
    </citation>
    <scope>NUCLEOTIDE SEQUENCE [LARGE SCALE GENOMIC DNA]</scope>
    <source>
        <strain evidence="8">LSX21</strain>
        <tissue evidence="8">Leaf</tissue>
    </source>
</reference>